<feature type="chain" id="PRO_5012431840" description="Outer membrane protein beta-barrel domain-containing protein" evidence="1">
    <location>
        <begin position="19"/>
        <end position="187"/>
    </location>
</feature>
<evidence type="ECO:0000256" key="1">
    <source>
        <dbReference type="SAM" id="SignalP"/>
    </source>
</evidence>
<evidence type="ECO:0008006" key="4">
    <source>
        <dbReference type="Google" id="ProtNLM"/>
    </source>
</evidence>
<evidence type="ECO:0000313" key="2">
    <source>
        <dbReference type="EMBL" id="SHF96337.1"/>
    </source>
</evidence>
<keyword evidence="3" id="KW-1185">Reference proteome</keyword>
<gene>
    <name evidence="2" type="ORF">SAMN02745131_03987</name>
</gene>
<evidence type="ECO:0000313" key="3">
    <source>
        <dbReference type="Proteomes" id="UP000184048"/>
    </source>
</evidence>
<name>A0A1M5FXQ8_9BACT</name>
<protein>
    <recommendedName>
        <fullName evidence="4">Outer membrane protein beta-barrel domain-containing protein</fullName>
    </recommendedName>
</protein>
<accession>A0A1M5FXQ8</accession>
<organism evidence="2 3">
    <name type="scientific">Flavisolibacter ginsengisoli DSM 18119</name>
    <dbReference type="NCBI Taxonomy" id="1121884"/>
    <lineage>
        <taxon>Bacteria</taxon>
        <taxon>Pseudomonadati</taxon>
        <taxon>Bacteroidota</taxon>
        <taxon>Chitinophagia</taxon>
        <taxon>Chitinophagales</taxon>
        <taxon>Chitinophagaceae</taxon>
        <taxon>Flavisolibacter</taxon>
    </lineage>
</organism>
<sequence>MKSIITVSMLLVCFQLCAQHKVQFQTLNQVGFLKGRNNDALQYQSINGIRYNGYSLGIGVGVDHYYYRTVPVFGEVRKDLFHKKESPFIYAALGSSLPWIKGVNANTWHRSEFSKGIFYEAGIGYKVPVKGRLFFNFSVGYSQKSLHETQYTKVYRDFPPYDTDTWNNAMTFDYTFRRISVKAGLGF</sequence>
<keyword evidence="1" id="KW-0732">Signal</keyword>
<dbReference type="OrthoDB" id="647138at2"/>
<dbReference type="RefSeq" id="WP_072837097.1">
    <property type="nucleotide sequence ID" value="NZ_FQUU01000025.1"/>
</dbReference>
<reference evidence="2 3" key="1">
    <citation type="submission" date="2016-11" db="EMBL/GenBank/DDBJ databases">
        <authorList>
            <person name="Jaros S."/>
            <person name="Januszkiewicz K."/>
            <person name="Wedrychowicz H."/>
        </authorList>
    </citation>
    <scope>NUCLEOTIDE SEQUENCE [LARGE SCALE GENOMIC DNA]</scope>
    <source>
        <strain evidence="2 3">DSM 18119</strain>
    </source>
</reference>
<dbReference type="STRING" id="1121884.SAMN02745131_03987"/>
<dbReference type="AlphaFoldDB" id="A0A1M5FXQ8"/>
<dbReference type="EMBL" id="FQUU01000025">
    <property type="protein sequence ID" value="SHF96337.1"/>
    <property type="molecule type" value="Genomic_DNA"/>
</dbReference>
<feature type="signal peptide" evidence="1">
    <location>
        <begin position="1"/>
        <end position="18"/>
    </location>
</feature>
<proteinExistence type="predicted"/>
<dbReference type="Proteomes" id="UP000184048">
    <property type="component" value="Unassembled WGS sequence"/>
</dbReference>